<dbReference type="EMBL" id="AZBU02000002">
    <property type="protein sequence ID" value="TKR93813.1"/>
    <property type="molecule type" value="Genomic_DNA"/>
</dbReference>
<dbReference type="SUPFAM" id="SSF54919">
    <property type="entry name" value="Nucleoside diphosphate kinase, NDK"/>
    <property type="match status" value="1"/>
</dbReference>
<keyword evidence="6 10" id="KW-0067">ATP-binding</keyword>
<keyword evidence="5 10" id="KW-0418">Kinase</keyword>
<dbReference type="SMART" id="SM00562">
    <property type="entry name" value="NDK"/>
    <property type="match status" value="1"/>
</dbReference>
<dbReference type="Gene3D" id="3.30.70.141">
    <property type="entry name" value="Nucleoside diphosphate kinase-like domain"/>
    <property type="match status" value="1"/>
</dbReference>
<keyword evidence="3" id="KW-0479">Metal-binding</keyword>
<dbReference type="GO" id="GO:0004550">
    <property type="term" value="F:nucleoside diphosphate kinase activity"/>
    <property type="evidence" value="ECO:0007669"/>
    <property type="project" value="UniProtKB-EC"/>
</dbReference>
<dbReference type="Pfam" id="PF00334">
    <property type="entry name" value="NDK"/>
    <property type="match status" value="1"/>
</dbReference>
<dbReference type="GO" id="GO:0006228">
    <property type="term" value="P:UTP biosynthetic process"/>
    <property type="evidence" value="ECO:0007669"/>
    <property type="project" value="InterPro"/>
</dbReference>
<dbReference type="PROSITE" id="PS51374">
    <property type="entry name" value="NDPK_LIKE"/>
    <property type="match status" value="1"/>
</dbReference>
<dbReference type="GO" id="GO:0006183">
    <property type="term" value="P:GTP biosynthetic process"/>
    <property type="evidence" value="ECO:0007669"/>
    <property type="project" value="InterPro"/>
</dbReference>
<dbReference type="InterPro" id="IPR023005">
    <property type="entry name" value="Nucleoside_diP_kinase_AS"/>
</dbReference>
<dbReference type="PROSITE" id="PS00469">
    <property type="entry name" value="NDPK"/>
    <property type="match status" value="1"/>
</dbReference>
<dbReference type="STRING" id="34508.A0A4U5PC94"/>
<organism evidence="12 13">
    <name type="scientific">Steinernema carpocapsae</name>
    <name type="common">Entomopathogenic nematode</name>
    <dbReference type="NCBI Taxonomy" id="34508"/>
    <lineage>
        <taxon>Eukaryota</taxon>
        <taxon>Metazoa</taxon>
        <taxon>Ecdysozoa</taxon>
        <taxon>Nematoda</taxon>
        <taxon>Chromadorea</taxon>
        <taxon>Rhabditida</taxon>
        <taxon>Tylenchina</taxon>
        <taxon>Panagrolaimomorpha</taxon>
        <taxon>Strongyloidoidea</taxon>
        <taxon>Steinernematidae</taxon>
        <taxon>Steinernema</taxon>
    </lineage>
</organism>
<comment type="caution">
    <text evidence="12">The sequence shown here is derived from an EMBL/GenBank/DDBJ whole genome shotgun (WGS) entry which is preliminary data.</text>
</comment>
<dbReference type="PANTHER" id="PTHR46956">
    <property type="entry name" value="NUCLEOSIDE DIPHOSPHATE KINASE 6"/>
    <property type="match status" value="1"/>
</dbReference>
<name>A0A4U5PC94_STECR</name>
<dbReference type="EC" id="2.7.4.6" evidence="10"/>
<dbReference type="InterPro" id="IPR037994">
    <property type="entry name" value="NDPk6"/>
</dbReference>
<evidence type="ECO:0000256" key="2">
    <source>
        <dbReference type="ARBA" id="ARBA00022679"/>
    </source>
</evidence>
<dbReference type="PANTHER" id="PTHR46956:SF1">
    <property type="entry name" value="NUCLEOSIDE DIPHOSPHATE KINASE 6"/>
    <property type="match status" value="1"/>
</dbReference>
<evidence type="ECO:0000256" key="5">
    <source>
        <dbReference type="ARBA" id="ARBA00022777"/>
    </source>
</evidence>
<evidence type="ECO:0000256" key="10">
    <source>
        <dbReference type="RuleBase" id="RU004013"/>
    </source>
</evidence>
<evidence type="ECO:0000313" key="12">
    <source>
        <dbReference type="EMBL" id="TKR93813.1"/>
    </source>
</evidence>
<dbReference type="PRINTS" id="PR01243">
    <property type="entry name" value="NUCDPKINASE"/>
</dbReference>
<evidence type="ECO:0000256" key="1">
    <source>
        <dbReference type="ARBA" id="ARBA00001946"/>
    </source>
</evidence>
<dbReference type="InterPro" id="IPR001564">
    <property type="entry name" value="Nucleoside_diP_kinase"/>
</dbReference>
<dbReference type="OrthoDB" id="25346at2759"/>
<proteinExistence type="inferred from homology"/>
<comment type="similarity">
    <text evidence="8 9">Belongs to the NDK family.</text>
</comment>
<evidence type="ECO:0000259" key="11">
    <source>
        <dbReference type="SMART" id="SM00562"/>
    </source>
</evidence>
<comment type="catalytic activity">
    <reaction evidence="10">
        <text>a 2'-deoxyribonucleoside 5'-diphosphate + ATP = a 2'-deoxyribonucleoside 5'-triphosphate + ADP</text>
        <dbReference type="Rhea" id="RHEA:44640"/>
        <dbReference type="ChEBI" id="CHEBI:30616"/>
        <dbReference type="ChEBI" id="CHEBI:61560"/>
        <dbReference type="ChEBI" id="CHEBI:73316"/>
        <dbReference type="ChEBI" id="CHEBI:456216"/>
        <dbReference type="EC" id="2.7.4.6"/>
    </reaction>
</comment>
<evidence type="ECO:0000256" key="4">
    <source>
        <dbReference type="ARBA" id="ARBA00022741"/>
    </source>
</evidence>
<gene>
    <name evidence="12" type="ORF">L596_008199</name>
</gene>
<evidence type="ECO:0000256" key="3">
    <source>
        <dbReference type="ARBA" id="ARBA00022723"/>
    </source>
</evidence>
<dbReference type="InterPro" id="IPR034907">
    <property type="entry name" value="NDK-like_dom"/>
</dbReference>
<protein>
    <recommendedName>
        <fullName evidence="10">Nucleoside diphosphate kinase</fullName>
        <ecNumber evidence="10">2.7.4.6</ecNumber>
    </recommendedName>
</protein>
<evidence type="ECO:0000313" key="13">
    <source>
        <dbReference type="Proteomes" id="UP000298663"/>
    </source>
</evidence>
<feature type="domain" description="Nucleoside diphosphate kinase-like" evidence="11">
    <location>
        <begin position="20"/>
        <end position="165"/>
    </location>
</feature>
<reference evidence="12 13" key="1">
    <citation type="journal article" date="2015" name="Genome Biol.">
        <title>Comparative genomics of Steinernema reveals deeply conserved gene regulatory networks.</title>
        <authorList>
            <person name="Dillman A.R."/>
            <person name="Macchietto M."/>
            <person name="Porter C.F."/>
            <person name="Rogers A."/>
            <person name="Williams B."/>
            <person name="Antoshechkin I."/>
            <person name="Lee M.M."/>
            <person name="Goodwin Z."/>
            <person name="Lu X."/>
            <person name="Lewis E.E."/>
            <person name="Goodrich-Blair H."/>
            <person name="Stock S.P."/>
            <person name="Adams B.J."/>
            <person name="Sternberg P.W."/>
            <person name="Mortazavi A."/>
        </authorList>
    </citation>
    <scope>NUCLEOTIDE SEQUENCE [LARGE SCALE GENOMIC DNA]</scope>
    <source>
        <strain evidence="12 13">ALL</strain>
    </source>
</reference>
<comment type="caution">
    <text evidence="8">Lacks conserved residue(s) required for the propagation of feature annotation.</text>
</comment>
<dbReference type="GO" id="GO:0046872">
    <property type="term" value="F:metal ion binding"/>
    <property type="evidence" value="ECO:0007669"/>
    <property type="project" value="UniProtKB-KW"/>
</dbReference>
<dbReference type="Proteomes" id="UP000298663">
    <property type="component" value="Unassembled WGS sequence"/>
</dbReference>
<dbReference type="GO" id="GO:0005524">
    <property type="term" value="F:ATP binding"/>
    <property type="evidence" value="ECO:0007669"/>
    <property type="project" value="UniProtKB-KW"/>
</dbReference>
<dbReference type="InterPro" id="IPR036850">
    <property type="entry name" value="NDK-like_dom_sf"/>
</dbReference>
<evidence type="ECO:0000256" key="9">
    <source>
        <dbReference type="RuleBase" id="RU004011"/>
    </source>
</evidence>
<evidence type="ECO:0000256" key="7">
    <source>
        <dbReference type="ARBA" id="ARBA00022842"/>
    </source>
</evidence>
<keyword evidence="7" id="KW-0460">Magnesium</keyword>
<keyword evidence="13" id="KW-1185">Reference proteome</keyword>
<sequence>MVSPNESIHRSHYRTLKMALSRTFGLIKPDAVSNPLVLRRIVDALSASKELEIVAAKRLHITRDQAAKLYETHQGKFFFDRLVRHVTSGPSIALLMQSRRDEVDAVAAWRRMLGSSKLFRNAFSESSLRTQFALSDTRNVGHGSDGLKDTLREMAIFEPLPPLCTVKCLKKTEKNECR</sequence>
<evidence type="ECO:0000256" key="6">
    <source>
        <dbReference type="ARBA" id="ARBA00022840"/>
    </source>
</evidence>
<dbReference type="AlphaFoldDB" id="A0A4U5PC94"/>
<evidence type="ECO:0000256" key="8">
    <source>
        <dbReference type="PROSITE-ProRule" id="PRU00706"/>
    </source>
</evidence>
<accession>A0A4U5PC94</accession>
<keyword evidence="4 10" id="KW-0547">Nucleotide-binding</keyword>
<dbReference type="GO" id="GO:0006241">
    <property type="term" value="P:CTP biosynthetic process"/>
    <property type="evidence" value="ECO:0007669"/>
    <property type="project" value="InterPro"/>
</dbReference>
<comment type="cofactor">
    <cofactor evidence="1">
        <name>Mg(2+)</name>
        <dbReference type="ChEBI" id="CHEBI:18420"/>
    </cofactor>
</comment>
<reference evidence="12 13" key="2">
    <citation type="journal article" date="2019" name="G3 (Bethesda)">
        <title>Hybrid Assembly of the Genome of the Entomopathogenic Nematode Steinernema carpocapsae Identifies the X-Chromosome.</title>
        <authorList>
            <person name="Serra L."/>
            <person name="Macchietto M."/>
            <person name="Macias-Munoz A."/>
            <person name="McGill C.J."/>
            <person name="Rodriguez I.M."/>
            <person name="Rodriguez B."/>
            <person name="Murad R."/>
            <person name="Mortazavi A."/>
        </authorList>
    </citation>
    <scope>NUCLEOTIDE SEQUENCE [LARGE SCALE GENOMIC DNA]</scope>
    <source>
        <strain evidence="12 13">ALL</strain>
    </source>
</reference>
<keyword evidence="2 10" id="KW-0808">Transferase</keyword>